<reference evidence="1" key="1">
    <citation type="submission" date="2023-08" db="EMBL/GenBank/DDBJ databases">
        <authorList>
            <person name="Alioto T."/>
            <person name="Alioto T."/>
            <person name="Gomez Garrido J."/>
        </authorList>
    </citation>
    <scope>NUCLEOTIDE SEQUENCE</scope>
</reference>
<proteinExistence type="predicted"/>
<dbReference type="AlphaFoldDB" id="A0AAV1HKA0"/>
<dbReference type="EMBL" id="OY660886">
    <property type="protein sequence ID" value="CAJ1086495.1"/>
    <property type="molecule type" value="Genomic_DNA"/>
</dbReference>
<accession>A0AAV1HKA0</accession>
<organism evidence="1 2">
    <name type="scientific">Xyrichtys novacula</name>
    <name type="common">Pearly razorfish</name>
    <name type="synonym">Hemipteronotus novacula</name>
    <dbReference type="NCBI Taxonomy" id="13765"/>
    <lineage>
        <taxon>Eukaryota</taxon>
        <taxon>Metazoa</taxon>
        <taxon>Chordata</taxon>
        <taxon>Craniata</taxon>
        <taxon>Vertebrata</taxon>
        <taxon>Euteleostomi</taxon>
        <taxon>Actinopterygii</taxon>
        <taxon>Neopterygii</taxon>
        <taxon>Teleostei</taxon>
        <taxon>Neoteleostei</taxon>
        <taxon>Acanthomorphata</taxon>
        <taxon>Eupercaria</taxon>
        <taxon>Labriformes</taxon>
        <taxon>Labridae</taxon>
        <taxon>Xyrichtys</taxon>
    </lineage>
</organism>
<dbReference type="Proteomes" id="UP001178508">
    <property type="component" value="Chromosome 23"/>
</dbReference>
<evidence type="ECO:0000313" key="2">
    <source>
        <dbReference type="Proteomes" id="UP001178508"/>
    </source>
</evidence>
<keyword evidence="2" id="KW-1185">Reference proteome</keyword>
<sequence length="174" mass="19278">MDIRITVDMSDHNHSSHQGLFIVSIMRADYDGTKCPGDPDSHTFSFWCSDLAADGEALLRVSSDSQSSLWCLCCGTGPPHPPQPPCRSLCSPAGKQLHLKACKNKVREDGEQRGVSTCGTQSFFKVSVMPKCFLLRSCLSEELFWVFCISCFLRLSDSSWFRNGLSHQTGFSCV</sequence>
<protein>
    <submittedName>
        <fullName evidence="1">Uncharacterized protein</fullName>
    </submittedName>
</protein>
<gene>
    <name evidence="1" type="ORF">XNOV1_A006066</name>
</gene>
<evidence type="ECO:0000313" key="1">
    <source>
        <dbReference type="EMBL" id="CAJ1086495.1"/>
    </source>
</evidence>
<name>A0AAV1HKA0_XYRNO</name>